<evidence type="ECO:0000313" key="3">
    <source>
        <dbReference type="Proteomes" id="UP000001542"/>
    </source>
</evidence>
<keyword evidence="1" id="KW-0472">Membrane</keyword>
<dbReference type="InterPro" id="IPR032675">
    <property type="entry name" value="LRR_dom_sf"/>
</dbReference>
<evidence type="ECO:0000256" key="1">
    <source>
        <dbReference type="SAM" id="Phobius"/>
    </source>
</evidence>
<dbReference type="Proteomes" id="UP000001542">
    <property type="component" value="Unassembled WGS sequence"/>
</dbReference>
<keyword evidence="3" id="KW-1185">Reference proteome</keyword>
<name>A2EDL1_TRIV3</name>
<proteinExistence type="predicted"/>
<dbReference type="InterPro" id="IPR053139">
    <property type="entry name" value="Surface_bspA-like"/>
</dbReference>
<dbReference type="Pfam" id="PF13306">
    <property type="entry name" value="LRR_5"/>
    <property type="match status" value="1"/>
</dbReference>
<reference evidence="2" key="2">
    <citation type="journal article" date="2007" name="Science">
        <title>Draft genome sequence of the sexually transmitted pathogen Trichomonas vaginalis.</title>
        <authorList>
            <person name="Carlton J.M."/>
            <person name="Hirt R.P."/>
            <person name="Silva J.C."/>
            <person name="Delcher A.L."/>
            <person name="Schatz M."/>
            <person name="Zhao Q."/>
            <person name="Wortman J.R."/>
            <person name="Bidwell S.L."/>
            <person name="Alsmark U.C.M."/>
            <person name="Besteiro S."/>
            <person name="Sicheritz-Ponten T."/>
            <person name="Noel C.J."/>
            <person name="Dacks J.B."/>
            <person name="Foster P.G."/>
            <person name="Simillion C."/>
            <person name="Van de Peer Y."/>
            <person name="Miranda-Saavedra D."/>
            <person name="Barton G.J."/>
            <person name="Westrop G.D."/>
            <person name="Mueller S."/>
            <person name="Dessi D."/>
            <person name="Fiori P.L."/>
            <person name="Ren Q."/>
            <person name="Paulsen I."/>
            <person name="Zhang H."/>
            <person name="Bastida-Corcuera F.D."/>
            <person name="Simoes-Barbosa A."/>
            <person name="Brown M.T."/>
            <person name="Hayes R.D."/>
            <person name="Mukherjee M."/>
            <person name="Okumura C.Y."/>
            <person name="Schneider R."/>
            <person name="Smith A.J."/>
            <person name="Vanacova S."/>
            <person name="Villalvazo M."/>
            <person name="Haas B.J."/>
            <person name="Pertea M."/>
            <person name="Feldblyum T.V."/>
            <person name="Utterback T.R."/>
            <person name="Shu C.L."/>
            <person name="Osoegawa K."/>
            <person name="de Jong P.J."/>
            <person name="Hrdy I."/>
            <person name="Horvathova L."/>
            <person name="Zubacova Z."/>
            <person name="Dolezal P."/>
            <person name="Malik S.B."/>
            <person name="Logsdon J.M. Jr."/>
            <person name="Henze K."/>
            <person name="Gupta A."/>
            <person name="Wang C.C."/>
            <person name="Dunne R.L."/>
            <person name="Upcroft J.A."/>
            <person name="Upcroft P."/>
            <person name="White O."/>
            <person name="Salzberg S.L."/>
            <person name="Tang P."/>
            <person name="Chiu C.-H."/>
            <person name="Lee Y.-S."/>
            <person name="Embley T.M."/>
            <person name="Coombs G.H."/>
            <person name="Mottram J.C."/>
            <person name="Tachezy J."/>
            <person name="Fraser-Liggett C.M."/>
            <person name="Johnson P.J."/>
        </authorList>
    </citation>
    <scope>NUCLEOTIDE SEQUENCE [LARGE SCALE GENOMIC DNA]</scope>
    <source>
        <strain evidence="2">G3</strain>
    </source>
</reference>
<evidence type="ECO:0000313" key="2">
    <source>
        <dbReference type="EMBL" id="EAY09276.1"/>
    </source>
</evidence>
<dbReference type="EMBL" id="DS113361">
    <property type="protein sequence ID" value="EAY09276.1"/>
    <property type="molecule type" value="Genomic_DNA"/>
</dbReference>
<accession>A2EDL1</accession>
<dbReference type="VEuPathDB" id="TrichDB:TVAG_133340"/>
<keyword evidence="1" id="KW-0812">Transmembrane</keyword>
<dbReference type="PANTHER" id="PTHR45661:SF3">
    <property type="entry name" value="IG-LIKE DOMAIN-CONTAINING PROTEIN"/>
    <property type="match status" value="1"/>
</dbReference>
<dbReference type="SUPFAM" id="SSF52058">
    <property type="entry name" value="L domain-like"/>
    <property type="match status" value="1"/>
</dbReference>
<dbReference type="Gene3D" id="3.80.10.10">
    <property type="entry name" value="Ribonuclease Inhibitor"/>
    <property type="match status" value="1"/>
</dbReference>
<organism evidence="2 3">
    <name type="scientific">Trichomonas vaginalis (strain ATCC PRA-98 / G3)</name>
    <dbReference type="NCBI Taxonomy" id="412133"/>
    <lineage>
        <taxon>Eukaryota</taxon>
        <taxon>Metamonada</taxon>
        <taxon>Parabasalia</taxon>
        <taxon>Trichomonadida</taxon>
        <taxon>Trichomonadidae</taxon>
        <taxon>Trichomonas</taxon>
    </lineage>
</organism>
<feature type="transmembrane region" description="Helical" evidence="1">
    <location>
        <begin position="359"/>
        <end position="380"/>
    </location>
</feature>
<sequence>MFCKSLKEINLIGIVEINRKAFSDCYSLKRIEISYFTQNIDNYAFYNCINLEEVVFDQSSRLEQISIGTFQNCIHLSSVTLPPELGSIMDFAFANTSLKEIRISFFTMVMTHAFDNCQNIKVINTAVYDSEYIIHQSDQKLFFTTLGKLNSTYKVPDGVIQLNALSINSNNVFNETIGAYETDLGIRTLIVPESVHEITNGGYTNSFYLCFHYLDNICYEGTYLQIEIPYYLVMQYFNYYTYYTIDNVFFDDDNILVGFDGPFPNPKIYAPNLTATDSSYDNFPILNEPCPDTIKPPEKIIYESDIIHKKIIIKKGTNHSDTASSYINSNTQNTVDPIISIENAIEANADVKLSSRETITISICASIVVIVIILAILYVYMKTKAPILSDDSDILEMAEETIHASTSVTFDNPLFITTSALPDDPFASDFQNDEFIIDCFNKDELDE</sequence>
<dbReference type="VEuPathDB" id="TrichDB:TVAGG3_0906070"/>
<dbReference type="AlphaFoldDB" id="A2EDL1"/>
<protein>
    <submittedName>
        <fullName evidence="2">Surface antigen BspA-like</fullName>
    </submittedName>
</protein>
<reference evidence="2" key="1">
    <citation type="submission" date="2006-10" db="EMBL/GenBank/DDBJ databases">
        <authorList>
            <person name="Amadeo P."/>
            <person name="Zhao Q."/>
            <person name="Wortman J."/>
            <person name="Fraser-Liggett C."/>
            <person name="Carlton J."/>
        </authorList>
    </citation>
    <scope>NUCLEOTIDE SEQUENCE</scope>
    <source>
        <strain evidence="2">G3</strain>
    </source>
</reference>
<gene>
    <name evidence="2" type="ORF">TVAG_133340</name>
</gene>
<dbReference type="InParanoid" id="A2EDL1"/>
<dbReference type="PANTHER" id="PTHR45661">
    <property type="entry name" value="SURFACE ANTIGEN"/>
    <property type="match status" value="1"/>
</dbReference>
<keyword evidence="1" id="KW-1133">Transmembrane helix</keyword>
<dbReference type="KEGG" id="tva:4767192"/>
<dbReference type="RefSeq" id="XP_001321499.1">
    <property type="nucleotide sequence ID" value="XM_001321464.1"/>
</dbReference>
<dbReference type="InterPro" id="IPR026906">
    <property type="entry name" value="LRR_5"/>
</dbReference>
<dbReference type="SMR" id="A2EDL1"/>